<keyword evidence="4" id="KW-1185">Reference proteome</keyword>
<organism evidence="3 4">
    <name type="scientific">Terracoccus luteus</name>
    <dbReference type="NCBI Taxonomy" id="53356"/>
    <lineage>
        <taxon>Bacteria</taxon>
        <taxon>Bacillati</taxon>
        <taxon>Actinomycetota</taxon>
        <taxon>Actinomycetes</taxon>
        <taxon>Micrococcales</taxon>
        <taxon>Intrasporangiaceae</taxon>
        <taxon>Terracoccus</taxon>
    </lineage>
</organism>
<dbReference type="Proteomes" id="UP000278440">
    <property type="component" value="Unassembled WGS sequence"/>
</dbReference>
<sequence>MTFRGALLTAALLSTAVAVGGCNTATPASTSVPSVPSGAVSTMTSAGSSTTTQATTTSAATSSSTSTGPATPTTPTSPAAAAPQRREKAALAGALLVLDDLPTGWSIEKGTGGGGGQLSSTTDAACADLNDLLNADGPKGSLVDASVGIDGGQDGPLVSERLDAMGTSAAATAVVGSLRDAAEGCRQLTVRLPDGTRARMRLSEVRAPQVGKGAFALRLTASGGDYDGLEITFLYAPLRDVLLSFTFFDAYPEELEGLSKDAEAKVVEKLKLGGQTT</sequence>
<feature type="chain" id="PRO_5038720942" description="PknH-like protein" evidence="2">
    <location>
        <begin position="21"/>
        <end position="277"/>
    </location>
</feature>
<evidence type="ECO:0000256" key="1">
    <source>
        <dbReference type="SAM" id="MobiDB-lite"/>
    </source>
</evidence>
<dbReference type="PROSITE" id="PS51257">
    <property type="entry name" value="PROKAR_LIPOPROTEIN"/>
    <property type="match status" value="1"/>
</dbReference>
<evidence type="ECO:0000313" key="3">
    <source>
        <dbReference type="EMBL" id="RKT79377.1"/>
    </source>
</evidence>
<feature type="compositionally biased region" description="Low complexity" evidence="1">
    <location>
        <begin position="25"/>
        <end position="83"/>
    </location>
</feature>
<dbReference type="AlphaFoldDB" id="A0A495XYJ9"/>
<proteinExistence type="predicted"/>
<keyword evidence="2" id="KW-0732">Signal</keyword>
<accession>A0A495XYJ9</accession>
<feature type="region of interest" description="Disordered" evidence="1">
    <location>
        <begin position="25"/>
        <end position="86"/>
    </location>
</feature>
<evidence type="ECO:0008006" key="5">
    <source>
        <dbReference type="Google" id="ProtNLM"/>
    </source>
</evidence>
<comment type="caution">
    <text evidence="3">The sequence shown here is derived from an EMBL/GenBank/DDBJ whole genome shotgun (WGS) entry which is preliminary data.</text>
</comment>
<evidence type="ECO:0000256" key="2">
    <source>
        <dbReference type="SAM" id="SignalP"/>
    </source>
</evidence>
<gene>
    <name evidence="3" type="ORF">DFJ68_2844</name>
</gene>
<reference evidence="3 4" key="1">
    <citation type="submission" date="2018-10" db="EMBL/GenBank/DDBJ databases">
        <title>Sequencing the genomes of 1000 actinobacteria strains.</title>
        <authorList>
            <person name="Klenk H.-P."/>
        </authorList>
    </citation>
    <scope>NUCLEOTIDE SEQUENCE [LARGE SCALE GENOMIC DNA]</scope>
    <source>
        <strain evidence="3 4">DSM 44267</strain>
    </source>
</reference>
<name>A0A495XYJ9_9MICO</name>
<dbReference type="EMBL" id="RBXT01000001">
    <property type="protein sequence ID" value="RKT79377.1"/>
    <property type="molecule type" value="Genomic_DNA"/>
</dbReference>
<feature type="signal peptide" evidence="2">
    <location>
        <begin position="1"/>
        <end position="20"/>
    </location>
</feature>
<protein>
    <recommendedName>
        <fullName evidence="5">PknH-like protein</fullName>
    </recommendedName>
</protein>
<evidence type="ECO:0000313" key="4">
    <source>
        <dbReference type="Proteomes" id="UP000278440"/>
    </source>
</evidence>